<name>A0A2G9Z0F2_9BACT</name>
<dbReference type="GO" id="GO:0019856">
    <property type="term" value="P:pyrimidine nucleobase biosynthetic process"/>
    <property type="evidence" value="ECO:0007669"/>
    <property type="project" value="TreeGrafter"/>
</dbReference>
<dbReference type="SUPFAM" id="SSF53271">
    <property type="entry name" value="PRTase-like"/>
    <property type="match status" value="1"/>
</dbReference>
<protein>
    <recommendedName>
        <fullName evidence="3">Phosphoribosyltransferase domain-containing protein</fullName>
    </recommendedName>
</protein>
<gene>
    <name evidence="4" type="ORF">COX34_01430</name>
</gene>
<dbReference type="Proteomes" id="UP000228681">
    <property type="component" value="Unassembled WGS sequence"/>
</dbReference>
<dbReference type="Pfam" id="PF00156">
    <property type="entry name" value="Pribosyltran"/>
    <property type="match status" value="1"/>
</dbReference>
<evidence type="ECO:0000313" key="4">
    <source>
        <dbReference type="EMBL" id="PIP24947.1"/>
    </source>
</evidence>
<dbReference type="PANTHER" id="PTHR19278">
    <property type="entry name" value="OROTATE PHOSPHORIBOSYLTRANSFERASE"/>
    <property type="match status" value="1"/>
</dbReference>
<dbReference type="Gene3D" id="3.40.50.2020">
    <property type="match status" value="1"/>
</dbReference>
<dbReference type="GO" id="GO:0004588">
    <property type="term" value="F:orotate phosphoribosyltransferase activity"/>
    <property type="evidence" value="ECO:0007669"/>
    <property type="project" value="TreeGrafter"/>
</dbReference>
<dbReference type="GO" id="GO:0006222">
    <property type="term" value="P:UMP biosynthetic process"/>
    <property type="evidence" value="ECO:0007669"/>
    <property type="project" value="TreeGrafter"/>
</dbReference>
<evidence type="ECO:0000313" key="5">
    <source>
        <dbReference type="Proteomes" id="UP000228681"/>
    </source>
</evidence>
<dbReference type="CDD" id="cd06223">
    <property type="entry name" value="PRTases_typeI"/>
    <property type="match status" value="1"/>
</dbReference>
<sequence length="217" mass="24020">MRQWLTDSQGQLADVIYDRGAIKFGAFKLKLHEKQPDAPLSPIYITLREPPDGPLTDKDVEAIGQELYELVKKRKVLFDIVAGIPRAGEPLAEVVARLSGKPLLKLGKKIERDTRKIDSIVSGEYQPGQLVLLVDDLITQADTKKEAIGVCENAELIVAGVVVLVDRQQGGTEQLKDAGYDLYAAFPLSVLLDYYVGANKLSQVKREEVMTYIVANR</sequence>
<dbReference type="AlphaFoldDB" id="A0A2G9Z0F2"/>
<organism evidence="4 5">
    <name type="scientific">Candidatus Nealsonbacteria bacterium CG23_combo_of_CG06-09_8_20_14_all_36_12</name>
    <dbReference type="NCBI Taxonomy" id="1974718"/>
    <lineage>
        <taxon>Bacteria</taxon>
        <taxon>Candidatus Nealsoniibacteriota</taxon>
    </lineage>
</organism>
<reference evidence="4 5" key="1">
    <citation type="submission" date="2017-09" db="EMBL/GenBank/DDBJ databases">
        <title>Depth-based differentiation of microbial function through sediment-hosted aquifers and enrichment of novel symbionts in the deep terrestrial subsurface.</title>
        <authorList>
            <person name="Probst A.J."/>
            <person name="Ladd B."/>
            <person name="Jarett J.K."/>
            <person name="Geller-Mcgrath D.E."/>
            <person name="Sieber C.M."/>
            <person name="Emerson J.B."/>
            <person name="Anantharaman K."/>
            <person name="Thomas B.C."/>
            <person name="Malmstrom R."/>
            <person name="Stieglmeier M."/>
            <person name="Klingl A."/>
            <person name="Woyke T."/>
            <person name="Ryan C.M."/>
            <person name="Banfield J.F."/>
        </authorList>
    </citation>
    <scope>NUCLEOTIDE SEQUENCE [LARGE SCALE GENOMIC DNA]</scope>
    <source>
        <strain evidence="4">CG23_combo_of_CG06-09_8_20_14_all_36_12</strain>
    </source>
</reference>
<dbReference type="EMBL" id="PCRS01000022">
    <property type="protein sequence ID" value="PIP24947.1"/>
    <property type="molecule type" value="Genomic_DNA"/>
</dbReference>
<dbReference type="GO" id="GO:0004590">
    <property type="term" value="F:orotidine-5'-phosphate decarboxylase activity"/>
    <property type="evidence" value="ECO:0007669"/>
    <property type="project" value="TreeGrafter"/>
</dbReference>
<comment type="pathway">
    <text evidence="1">Pyrimidine metabolism; UMP biosynthesis via de novo pathway.</text>
</comment>
<evidence type="ECO:0000256" key="1">
    <source>
        <dbReference type="ARBA" id="ARBA00004725"/>
    </source>
</evidence>
<keyword evidence="2" id="KW-0665">Pyrimidine biosynthesis</keyword>
<evidence type="ECO:0000256" key="2">
    <source>
        <dbReference type="ARBA" id="ARBA00022975"/>
    </source>
</evidence>
<accession>A0A2G9Z0F2</accession>
<feature type="domain" description="Phosphoribosyltransferase" evidence="3">
    <location>
        <begin position="78"/>
        <end position="176"/>
    </location>
</feature>
<dbReference type="InterPro" id="IPR029057">
    <property type="entry name" value="PRTase-like"/>
</dbReference>
<proteinExistence type="predicted"/>
<evidence type="ECO:0000259" key="3">
    <source>
        <dbReference type="Pfam" id="PF00156"/>
    </source>
</evidence>
<dbReference type="PANTHER" id="PTHR19278:SF9">
    <property type="entry name" value="URIDINE 5'-MONOPHOSPHATE SYNTHASE"/>
    <property type="match status" value="1"/>
</dbReference>
<comment type="caution">
    <text evidence="4">The sequence shown here is derived from an EMBL/GenBank/DDBJ whole genome shotgun (WGS) entry which is preliminary data.</text>
</comment>
<dbReference type="InterPro" id="IPR000836">
    <property type="entry name" value="PRTase_dom"/>
</dbReference>